<reference evidence="2 3" key="1">
    <citation type="submission" date="2020-02" db="EMBL/GenBank/DDBJ databases">
        <authorList>
            <person name="Hogendoorn C."/>
        </authorList>
    </citation>
    <scope>NUCLEOTIDE SEQUENCE [LARGE SCALE GENOMIC DNA]</scope>
    <source>
        <strain evidence="2">R501</strain>
    </source>
</reference>
<dbReference type="AlphaFoldDB" id="A0A6F8ZHP5"/>
<evidence type="ECO:0000313" key="2">
    <source>
        <dbReference type="EMBL" id="CAB1129172.1"/>
    </source>
</evidence>
<keyword evidence="3" id="KW-1185">Reference proteome</keyword>
<name>A0A6F8ZHP5_9FIRM</name>
<dbReference type="Pfam" id="PF03780">
    <property type="entry name" value="Asp23"/>
    <property type="match status" value="1"/>
</dbReference>
<dbReference type="Proteomes" id="UP000503399">
    <property type="component" value="Chromosome"/>
</dbReference>
<protein>
    <submittedName>
        <fullName evidence="2">Alkaline-shock protein</fullName>
    </submittedName>
</protein>
<dbReference type="EMBL" id="LR778114">
    <property type="protein sequence ID" value="CAB1129172.1"/>
    <property type="molecule type" value="Genomic_DNA"/>
</dbReference>
<evidence type="ECO:0000313" key="3">
    <source>
        <dbReference type="Proteomes" id="UP000503399"/>
    </source>
</evidence>
<comment type="similarity">
    <text evidence="1">Belongs to the asp23 family.</text>
</comment>
<dbReference type="PANTHER" id="PTHR34297">
    <property type="entry name" value="HYPOTHETICAL CYTOSOLIC PROTEIN-RELATED"/>
    <property type="match status" value="1"/>
</dbReference>
<sequence>MERETPWGRLTVGEDVIATLAGLATVESYGVVGMIPRGVSEGLQELLRRENLARGVQVREEDGRLEVDVYVVVGYGVRIAEVGRAIVEHIGFRLQDAVGVRPQRITVHVQGVR</sequence>
<dbReference type="InterPro" id="IPR005531">
    <property type="entry name" value="Asp23"/>
</dbReference>
<gene>
    <name evidence="2" type="ORF">R50_1671</name>
</gene>
<dbReference type="KEGG" id="hfv:R50_1671"/>
<proteinExistence type="inferred from homology"/>
<organism evidence="2 3">
    <name type="scientific">Candidatus Hydrogenisulfobacillus filiaventi</name>
    <dbReference type="NCBI Taxonomy" id="2707344"/>
    <lineage>
        <taxon>Bacteria</taxon>
        <taxon>Bacillati</taxon>
        <taxon>Bacillota</taxon>
        <taxon>Clostridia</taxon>
        <taxon>Eubacteriales</taxon>
        <taxon>Clostridiales Family XVII. Incertae Sedis</taxon>
        <taxon>Candidatus Hydrogenisulfobacillus</taxon>
    </lineage>
</organism>
<dbReference type="PANTHER" id="PTHR34297:SF2">
    <property type="entry name" value="ASP23_GLS24 FAMILY ENVELOPE STRESS RESPONSE PROTEIN"/>
    <property type="match status" value="1"/>
</dbReference>
<accession>A0A6F8ZHP5</accession>
<evidence type="ECO:0000256" key="1">
    <source>
        <dbReference type="ARBA" id="ARBA00005721"/>
    </source>
</evidence>